<reference evidence="8 9" key="1">
    <citation type="submission" date="2019-03" db="EMBL/GenBank/DDBJ databases">
        <title>Ramlibacter henchirensis DSM 14656, whole genome shotgun sequence.</title>
        <authorList>
            <person name="Zhang X."/>
            <person name="Feng G."/>
            <person name="Zhu H."/>
        </authorList>
    </citation>
    <scope>NUCLEOTIDE SEQUENCE [LARGE SCALE GENOMIC DNA]</scope>
    <source>
        <strain evidence="8 9">DSM 14656</strain>
    </source>
</reference>
<keyword evidence="4" id="KW-1134">Transmembrane beta strand</keyword>
<dbReference type="AlphaFoldDB" id="A0A4Z0BNV1"/>
<comment type="similarity">
    <text evidence="2">Belongs to the outer membrane factor (OMF) (TC 1.B.17) family.</text>
</comment>
<dbReference type="GO" id="GO:0015562">
    <property type="term" value="F:efflux transmembrane transporter activity"/>
    <property type="evidence" value="ECO:0007669"/>
    <property type="project" value="InterPro"/>
</dbReference>
<keyword evidence="5" id="KW-0812">Transmembrane</keyword>
<sequence length="436" mass="47257">MLAVAAPSSFAISLVEAYEAAVKNDPVYRSAQHENEAAQQFAVLGRSNLLPSIAATYAPSRNRADVTNTGVGGGATDHRRYSALSANLQLRQPLYHPEGMARYRQGVAQTKGSDAQFAGRSQELIVRLASAYTFAKYAEDQLALAVAQRDALSEQRRTNQRLFLRGEGTRTDVVETQARLDLAVAQVLEANDNVRNARDALSAIVGQDVSQLDALTDDFRVKQLVPGEFADWRGIALSTNPEIQARRHAVDVAQEEANRHRAGHLPRLDLVASAGRNDSESITTFNQKANIRSVGVQLNVPLYSGGAVSAAVAQAESNAEKAKADLDVATNEVLIELRKQFDLTASSVARLDAARAALDSATLLVEATRRSVAGGQRINLDVLQAQQQLFDARRTLAQARYNHLLSLLRLRFAAGVLQMSDLVEMASYFKPVRAGG</sequence>
<evidence type="ECO:0000256" key="3">
    <source>
        <dbReference type="ARBA" id="ARBA00022448"/>
    </source>
</evidence>
<accession>A0A4Z0BNV1</accession>
<evidence type="ECO:0000256" key="7">
    <source>
        <dbReference type="ARBA" id="ARBA00023237"/>
    </source>
</evidence>
<keyword evidence="3" id="KW-0813">Transport</keyword>
<dbReference type="PANTHER" id="PTHR30026">
    <property type="entry name" value="OUTER MEMBRANE PROTEIN TOLC"/>
    <property type="match status" value="1"/>
</dbReference>
<gene>
    <name evidence="8" type="ORF">EZ313_19820</name>
</gene>
<dbReference type="NCBIfam" id="TIGR01844">
    <property type="entry name" value="type_I_sec_TolC"/>
    <property type="match status" value="1"/>
</dbReference>
<comment type="subcellular location">
    <subcellularLocation>
        <location evidence="1">Cell outer membrane</location>
    </subcellularLocation>
</comment>
<protein>
    <submittedName>
        <fullName evidence="8">Type I secretion protein TolC</fullName>
    </submittedName>
</protein>
<evidence type="ECO:0000256" key="6">
    <source>
        <dbReference type="ARBA" id="ARBA00023136"/>
    </source>
</evidence>
<evidence type="ECO:0000256" key="2">
    <source>
        <dbReference type="ARBA" id="ARBA00007613"/>
    </source>
</evidence>
<dbReference type="GO" id="GO:0015288">
    <property type="term" value="F:porin activity"/>
    <property type="evidence" value="ECO:0007669"/>
    <property type="project" value="TreeGrafter"/>
</dbReference>
<keyword evidence="7" id="KW-0998">Cell outer membrane</keyword>
<dbReference type="GO" id="GO:1990281">
    <property type="term" value="C:efflux pump complex"/>
    <property type="evidence" value="ECO:0007669"/>
    <property type="project" value="TreeGrafter"/>
</dbReference>
<dbReference type="PANTHER" id="PTHR30026:SF20">
    <property type="entry name" value="OUTER MEMBRANE PROTEIN TOLC"/>
    <property type="match status" value="1"/>
</dbReference>
<evidence type="ECO:0000256" key="5">
    <source>
        <dbReference type="ARBA" id="ARBA00022692"/>
    </source>
</evidence>
<dbReference type="OrthoDB" id="9813458at2"/>
<dbReference type="Proteomes" id="UP000298180">
    <property type="component" value="Unassembled WGS sequence"/>
</dbReference>
<dbReference type="Pfam" id="PF02321">
    <property type="entry name" value="OEP"/>
    <property type="match status" value="2"/>
</dbReference>
<proteinExistence type="inferred from homology"/>
<evidence type="ECO:0000256" key="4">
    <source>
        <dbReference type="ARBA" id="ARBA00022452"/>
    </source>
</evidence>
<dbReference type="InterPro" id="IPR051906">
    <property type="entry name" value="TolC-like"/>
</dbReference>
<evidence type="ECO:0000313" key="8">
    <source>
        <dbReference type="EMBL" id="TFZ00997.1"/>
    </source>
</evidence>
<keyword evidence="6" id="KW-0472">Membrane</keyword>
<dbReference type="InterPro" id="IPR010130">
    <property type="entry name" value="T1SS_OMP_TolC"/>
</dbReference>
<name>A0A4Z0BNV1_9BURK</name>
<evidence type="ECO:0000313" key="9">
    <source>
        <dbReference type="Proteomes" id="UP000298180"/>
    </source>
</evidence>
<keyword evidence="9" id="KW-1185">Reference proteome</keyword>
<comment type="caution">
    <text evidence="8">The sequence shown here is derived from an EMBL/GenBank/DDBJ whole genome shotgun (WGS) entry which is preliminary data.</text>
</comment>
<evidence type="ECO:0000256" key="1">
    <source>
        <dbReference type="ARBA" id="ARBA00004442"/>
    </source>
</evidence>
<dbReference type="EMBL" id="SMLM01000003">
    <property type="protein sequence ID" value="TFZ00997.1"/>
    <property type="molecule type" value="Genomic_DNA"/>
</dbReference>
<dbReference type="SUPFAM" id="SSF56954">
    <property type="entry name" value="Outer membrane efflux proteins (OEP)"/>
    <property type="match status" value="1"/>
</dbReference>
<dbReference type="GO" id="GO:0009279">
    <property type="term" value="C:cell outer membrane"/>
    <property type="evidence" value="ECO:0007669"/>
    <property type="project" value="UniProtKB-SubCell"/>
</dbReference>
<dbReference type="InterPro" id="IPR003423">
    <property type="entry name" value="OMP_efflux"/>
</dbReference>
<dbReference type="Gene3D" id="1.20.1600.10">
    <property type="entry name" value="Outer membrane efflux proteins (OEP)"/>
    <property type="match status" value="1"/>
</dbReference>
<organism evidence="8 9">
    <name type="scientific">Ramlibacter henchirensis</name>
    <dbReference type="NCBI Taxonomy" id="204072"/>
    <lineage>
        <taxon>Bacteria</taxon>
        <taxon>Pseudomonadati</taxon>
        <taxon>Pseudomonadota</taxon>
        <taxon>Betaproteobacteria</taxon>
        <taxon>Burkholderiales</taxon>
        <taxon>Comamonadaceae</taxon>
        <taxon>Ramlibacter</taxon>
    </lineage>
</organism>